<dbReference type="RefSeq" id="XP_068367999.1">
    <property type="nucleotide sequence ID" value="XM_068514518.1"/>
</dbReference>
<dbReference type="InterPro" id="IPR011009">
    <property type="entry name" value="Kinase-like_dom_sf"/>
</dbReference>
<dbReference type="GeneID" id="94849222"/>
<dbReference type="InterPro" id="IPR000719">
    <property type="entry name" value="Prot_kinase_dom"/>
</dbReference>
<evidence type="ECO:0000313" key="9">
    <source>
        <dbReference type="EMBL" id="OHT14863.1"/>
    </source>
</evidence>
<evidence type="ECO:0000256" key="2">
    <source>
        <dbReference type="ARBA" id="ARBA00022741"/>
    </source>
</evidence>
<dbReference type="Gene3D" id="1.10.510.10">
    <property type="entry name" value="Transferase(Phosphotransferase) domain 1"/>
    <property type="match status" value="1"/>
</dbReference>
<dbReference type="GO" id="GO:0005737">
    <property type="term" value="C:cytoplasm"/>
    <property type="evidence" value="ECO:0007669"/>
    <property type="project" value="TreeGrafter"/>
</dbReference>
<accession>A0A1J4KUB6</accession>
<dbReference type="PROSITE" id="PS50011">
    <property type="entry name" value="PROTEIN_KINASE_DOM"/>
    <property type="match status" value="1"/>
</dbReference>
<feature type="domain" description="Protein kinase" evidence="8">
    <location>
        <begin position="33"/>
        <end position="283"/>
    </location>
</feature>
<evidence type="ECO:0000256" key="7">
    <source>
        <dbReference type="SAM" id="MobiDB-lite"/>
    </source>
</evidence>
<feature type="binding site" evidence="6">
    <location>
        <position position="66"/>
    </location>
    <ligand>
        <name>ATP</name>
        <dbReference type="ChEBI" id="CHEBI:30616"/>
    </ligand>
</feature>
<dbReference type="SMART" id="SM00220">
    <property type="entry name" value="S_TKc"/>
    <property type="match status" value="1"/>
</dbReference>
<dbReference type="FunFam" id="1.10.510.10:FF:000592">
    <property type="entry name" value="CAMK family protein kinase"/>
    <property type="match status" value="1"/>
</dbReference>
<protein>
    <recommendedName>
        <fullName evidence="1">non-specific serine/threonine protein kinase</fullName>
        <ecNumber evidence="1">2.7.11.1</ecNumber>
    </recommendedName>
</protein>
<name>A0A1J4KUB6_9EUKA</name>
<dbReference type="EMBL" id="MLAK01000312">
    <property type="protein sequence ID" value="OHT14863.1"/>
    <property type="molecule type" value="Genomic_DNA"/>
</dbReference>
<evidence type="ECO:0000313" key="10">
    <source>
        <dbReference type="Proteomes" id="UP000179807"/>
    </source>
</evidence>
<organism evidence="9 10">
    <name type="scientific">Tritrichomonas foetus</name>
    <dbReference type="NCBI Taxonomy" id="1144522"/>
    <lineage>
        <taxon>Eukaryota</taxon>
        <taxon>Metamonada</taxon>
        <taxon>Parabasalia</taxon>
        <taxon>Tritrichomonadida</taxon>
        <taxon>Tritrichomonadidae</taxon>
        <taxon>Tritrichomonas</taxon>
    </lineage>
</organism>
<feature type="region of interest" description="Disordered" evidence="7">
    <location>
        <begin position="578"/>
        <end position="597"/>
    </location>
</feature>
<keyword evidence="10" id="KW-1185">Reference proteome</keyword>
<dbReference type="InterPro" id="IPR008271">
    <property type="entry name" value="Ser/Thr_kinase_AS"/>
</dbReference>
<comment type="caution">
    <text evidence="9">The sequence shown here is derived from an EMBL/GenBank/DDBJ whole genome shotgun (WGS) entry which is preliminary data.</text>
</comment>
<evidence type="ECO:0000256" key="1">
    <source>
        <dbReference type="ARBA" id="ARBA00012513"/>
    </source>
</evidence>
<proteinExistence type="predicted"/>
<dbReference type="GO" id="GO:0035556">
    <property type="term" value="P:intracellular signal transduction"/>
    <property type="evidence" value="ECO:0007669"/>
    <property type="project" value="TreeGrafter"/>
</dbReference>
<dbReference type="GO" id="GO:0005524">
    <property type="term" value="F:ATP binding"/>
    <property type="evidence" value="ECO:0007669"/>
    <property type="project" value="UniProtKB-UniRule"/>
</dbReference>
<dbReference type="PANTHER" id="PTHR24346:SF30">
    <property type="entry name" value="MATERNAL EMBRYONIC LEUCINE ZIPPER KINASE"/>
    <property type="match status" value="1"/>
</dbReference>
<dbReference type="Pfam" id="PF00069">
    <property type="entry name" value="Pkinase"/>
    <property type="match status" value="1"/>
</dbReference>
<dbReference type="PROSITE" id="PS00107">
    <property type="entry name" value="PROTEIN_KINASE_ATP"/>
    <property type="match status" value="1"/>
</dbReference>
<dbReference type="AlphaFoldDB" id="A0A1J4KUB6"/>
<dbReference type="PANTHER" id="PTHR24346">
    <property type="entry name" value="MAP/MICROTUBULE AFFINITY-REGULATING KINASE"/>
    <property type="match status" value="1"/>
</dbReference>
<evidence type="ECO:0000256" key="3">
    <source>
        <dbReference type="ARBA" id="ARBA00022840"/>
    </source>
</evidence>
<reference evidence="9" key="1">
    <citation type="submission" date="2016-10" db="EMBL/GenBank/DDBJ databases">
        <authorList>
            <person name="Benchimol M."/>
            <person name="Almeida L.G."/>
            <person name="Vasconcelos A.T."/>
            <person name="Perreira-Neves A."/>
            <person name="Rosa I.A."/>
            <person name="Tasca T."/>
            <person name="Bogo M.R."/>
            <person name="de Souza W."/>
        </authorList>
    </citation>
    <scope>NUCLEOTIDE SEQUENCE [LARGE SCALE GENOMIC DNA]</scope>
    <source>
        <strain evidence="9">K</strain>
    </source>
</reference>
<sequence>MNRLYFFKKNSPKLFTKEIMSDNENDLQQIGDYMFGQSIGEGAFAKVRVGYHVPTKTKVAIKVIKKDESTTNERMSRELKAFSHFDHPFIAKFFELVEDEAHIYIIQELAMGGTLLDSVNSRGILEENEIKHYFAQLICAIEYLHHLKVMHRDLKAENVLLDRNNNIRLIDFGLCNILQDEDQIMKTACGSPAYAPPEMIQGRPYDQSAEVWSLGILLYAIANCELPFEDSNQQRLLQKIVYTEPHYSTDLLSPELIDLLKKMLTKNPKQRITLDEIKNHPFICKHLVEDRVEHLLSLMNDDSLVIENLMKLGLASTCHKSNNIYGSYSPQPQRLLSRSTTGPLPISKNDHHNNDPSNTNNSSHLMNLNGFNQPLSHTIQPHNHSYNVSHPQSTIIHNPAAQHTHSNNLHLNHNSDNHNHNFMNKNANNYTNMSHSISDSMNNYNTNSEGGLNFNTNMSHSYSNDEPMTETIDLDELRTTVSYKIVRRKFITELMRSVFCQSCPELVMSVPTIKNVGRQSQQQNSPQHFVASVHGGHHNPITGRPLNKSSRITVPVPACVAKNIRNNKHDCHLVVRRKHHQTNKLGASTGRPVSTVA</sequence>
<feature type="compositionally biased region" description="Polar residues" evidence="7">
    <location>
        <begin position="326"/>
        <end position="342"/>
    </location>
</feature>
<dbReference type="CDD" id="cd14003">
    <property type="entry name" value="STKc_AMPK-like"/>
    <property type="match status" value="1"/>
</dbReference>
<dbReference type="EC" id="2.7.11.1" evidence="1"/>
<keyword evidence="3 6" id="KW-0067">ATP-binding</keyword>
<feature type="region of interest" description="Disordered" evidence="7">
    <location>
        <begin position="326"/>
        <end position="383"/>
    </location>
</feature>
<comment type="catalytic activity">
    <reaction evidence="4">
        <text>L-threonyl-[protein] + ATP = O-phospho-L-threonyl-[protein] + ADP + H(+)</text>
        <dbReference type="Rhea" id="RHEA:46608"/>
        <dbReference type="Rhea" id="RHEA-COMP:11060"/>
        <dbReference type="Rhea" id="RHEA-COMP:11605"/>
        <dbReference type="ChEBI" id="CHEBI:15378"/>
        <dbReference type="ChEBI" id="CHEBI:30013"/>
        <dbReference type="ChEBI" id="CHEBI:30616"/>
        <dbReference type="ChEBI" id="CHEBI:61977"/>
        <dbReference type="ChEBI" id="CHEBI:456216"/>
        <dbReference type="EC" id="2.7.11.1"/>
    </reaction>
</comment>
<dbReference type="InterPro" id="IPR017441">
    <property type="entry name" value="Protein_kinase_ATP_BS"/>
</dbReference>
<comment type="catalytic activity">
    <reaction evidence="5">
        <text>L-seryl-[protein] + ATP = O-phospho-L-seryl-[protein] + ADP + H(+)</text>
        <dbReference type="Rhea" id="RHEA:17989"/>
        <dbReference type="Rhea" id="RHEA-COMP:9863"/>
        <dbReference type="Rhea" id="RHEA-COMP:11604"/>
        <dbReference type="ChEBI" id="CHEBI:15378"/>
        <dbReference type="ChEBI" id="CHEBI:29999"/>
        <dbReference type="ChEBI" id="CHEBI:30616"/>
        <dbReference type="ChEBI" id="CHEBI:83421"/>
        <dbReference type="ChEBI" id="CHEBI:456216"/>
        <dbReference type="EC" id="2.7.11.1"/>
    </reaction>
</comment>
<dbReference type="VEuPathDB" id="TrichDB:TRFO_42868"/>
<evidence type="ECO:0000256" key="5">
    <source>
        <dbReference type="ARBA" id="ARBA00048679"/>
    </source>
</evidence>
<feature type="compositionally biased region" description="Polar residues" evidence="7">
    <location>
        <begin position="355"/>
        <end position="383"/>
    </location>
</feature>
<gene>
    <name evidence="9" type="ORF">TRFO_42868</name>
</gene>
<evidence type="ECO:0000259" key="8">
    <source>
        <dbReference type="PROSITE" id="PS50011"/>
    </source>
</evidence>
<dbReference type="GO" id="GO:0004674">
    <property type="term" value="F:protein serine/threonine kinase activity"/>
    <property type="evidence" value="ECO:0007669"/>
    <property type="project" value="UniProtKB-EC"/>
</dbReference>
<dbReference type="PROSITE" id="PS00108">
    <property type="entry name" value="PROTEIN_KINASE_ST"/>
    <property type="match status" value="1"/>
</dbReference>
<keyword evidence="2 6" id="KW-0547">Nucleotide-binding</keyword>
<evidence type="ECO:0000256" key="4">
    <source>
        <dbReference type="ARBA" id="ARBA00047899"/>
    </source>
</evidence>
<evidence type="ECO:0000256" key="6">
    <source>
        <dbReference type="PROSITE-ProRule" id="PRU10141"/>
    </source>
</evidence>
<dbReference type="Proteomes" id="UP000179807">
    <property type="component" value="Unassembled WGS sequence"/>
</dbReference>
<dbReference type="SUPFAM" id="SSF56112">
    <property type="entry name" value="Protein kinase-like (PK-like)"/>
    <property type="match status" value="1"/>
</dbReference>